<dbReference type="GO" id="GO:0006338">
    <property type="term" value="P:chromatin remodeling"/>
    <property type="evidence" value="ECO:0007669"/>
    <property type="project" value="TreeGrafter"/>
</dbReference>
<evidence type="ECO:0000259" key="3">
    <source>
        <dbReference type="Pfam" id="PF01593"/>
    </source>
</evidence>
<gene>
    <name evidence="4" type="ORF">E3P86_02787</name>
</gene>
<keyword evidence="2" id="KW-0560">Oxidoreductase</keyword>
<evidence type="ECO:0000313" key="5">
    <source>
        <dbReference type="Proteomes" id="UP000310689"/>
    </source>
</evidence>
<organism evidence="4 5">
    <name type="scientific">Wallemia ichthyophaga</name>
    <dbReference type="NCBI Taxonomy" id="245174"/>
    <lineage>
        <taxon>Eukaryota</taxon>
        <taxon>Fungi</taxon>
        <taxon>Dikarya</taxon>
        <taxon>Basidiomycota</taxon>
        <taxon>Wallemiomycotina</taxon>
        <taxon>Wallemiomycetes</taxon>
        <taxon>Wallemiales</taxon>
        <taxon>Wallemiaceae</taxon>
        <taxon>Wallemia</taxon>
    </lineage>
</organism>
<dbReference type="GO" id="GO:0003682">
    <property type="term" value="F:chromatin binding"/>
    <property type="evidence" value="ECO:0007669"/>
    <property type="project" value="TreeGrafter"/>
</dbReference>
<dbReference type="PANTHER" id="PTHR10742:SF386">
    <property type="entry name" value="LYSINE-SPECIFIC HISTONE DEMETHYLASE 1A"/>
    <property type="match status" value="1"/>
</dbReference>
<dbReference type="InterPro" id="IPR002937">
    <property type="entry name" value="Amino_oxidase"/>
</dbReference>
<dbReference type="Proteomes" id="UP000310689">
    <property type="component" value="Unassembled WGS sequence"/>
</dbReference>
<dbReference type="Gene3D" id="3.50.50.60">
    <property type="entry name" value="FAD/NAD(P)-binding domain"/>
    <property type="match status" value="1"/>
</dbReference>
<dbReference type="AlphaFoldDB" id="A0A4T0IWZ4"/>
<protein>
    <recommendedName>
        <fullName evidence="3">Amine oxidase domain-containing protein</fullName>
    </recommendedName>
</protein>
<dbReference type="InterPro" id="IPR050281">
    <property type="entry name" value="Flavin_monoamine_oxidase"/>
</dbReference>
<dbReference type="SUPFAM" id="SSF51905">
    <property type="entry name" value="FAD/NAD(P)-binding domain"/>
    <property type="match status" value="1"/>
</dbReference>
<accession>A0A4T0IWZ4</accession>
<name>A0A4T0IWZ4_WALIC</name>
<dbReference type="GO" id="GO:0016491">
    <property type="term" value="F:oxidoreductase activity"/>
    <property type="evidence" value="ECO:0007669"/>
    <property type="project" value="UniProtKB-KW"/>
</dbReference>
<dbReference type="SUPFAM" id="SSF54373">
    <property type="entry name" value="FAD-linked reductases, C-terminal domain"/>
    <property type="match status" value="1"/>
</dbReference>
<dbReference type="InterPro" id="IPR036188">
    <property type="entry name" value="FAD/NAD-bd_sf"/>
</dbReference>
<proteinExistence type="inferred from homology"/>
<comment type="similarity">
    <text evidence="1">Belongs to the flavin monoamine oxidase family.</text>
</comment>
<reference evidence="4 5" key="1">
    <citation type="submission" date="2019-03" db="EMBL/GenBank/DDBJ databases">
        <title>Sequencing 23 genomes of Wallemia ichthyophaga.</title>
        <authorList>
            <person name="Gostincar C."/>
        </authorList>
    </citation>
    <scope>NUCLEOTIDE SEQUENCE [LARGE SCALE GENOMIC DNA]</scope>
    <source>
        <strain evidence="4 5">EXF-6200</strain>
    </source>
</reference>
<sequence>MPHKSDSIIPDAIVIGAGFSSAILTHTLAKSGYSVIVLEASERLGGRMNTLALNNHAIDAGCSFIHGYSHTHPLHSLAMDLGVDIEHPPPTNDLIIDSNGPLDPGAQRSIQAALSLAINVAQDSCADTPLLHLLRSSLSSSLSDQHLLHLASQLIHSLDAPLGIPVEDFHDARRFHWEKPLQGSDAVVKGGYATLLNAVWDDAVRTGKVSVLHEHTCVSVSTKDPVKCIVSTQRGQLESKVVVCTAPLATLPSIQFQPPLPQHKQEAITDTKTGLLEKLIFTYSERWWSGDANPSFTLLPTTNSQHTPKEILLSHVLNVQTFSHPSLLIYLPPGAIRALAMYSKQDVQRAGAEVLAERLPRVAGVAHAASTPLAAHLTTWKKDSTSNGATTTYTTPQQLHALQVPSTDGRLGFAGEHTEIHNHGSVNGAVMSGFREAHRVSEYLSRRATSEALTSFNPRSLPCATTVGLPDPIPLFNEPFSGFRMRSATLRIVSRSTSSILAHISSTPMRFPFTCTCLPRSSTWTIRDSSAIIRLLLS</sequence>
<evidence type="ECO:0000313" key="4">
    <source>
        <dbReference type="EMBL" id="TIB34608.1"/>
    </source>
</evidence>
<dbReference type="PANTHER" id="PTHR10742">
    <property type="entry name" value="FLAVIN MONOAMINE OXIDASE"/>
    <property type="match status" value="1"/>
</dbReference>
<comment type="caution">
    <text evidence="4">The sequence shown here is derived from an EMBL/GenBank/DDBJ whole genome shotgun (WGS) entry which is preliminary data.</text>
</comment>
<feature type="domain" description="Amine oxidase" evidence="3">
    <location>
        <begin position="27"/>
        <end position="440"/>
    </location>
</feature>
<dbReference type="EMBL" id="SPOI01000159">
    <property type="protein sequence ID" value="TIB34608.1"/>
    <property type="molecule type" value="Genomic_DNA"/>
</dbReference>
<dbReference type="GO" id="GO:0050660">
    <property type="term" value="F:flavin adenine dinucleotide binding"/>
    <property type="evidence" value="ECO:0007669"/>
    <property type="project" value="TreeGrafter"/>
</dbReference>
<evidence type="ECO:0000256" key="2">
    <source>
        <dbReference type="ARBA" id="ARBA00023002"/>
    </source>
</evidence>
<evidence type="ECO:0000256" key="1">
    <source>
        <dbReference type="ARBA" id="ARBA00005995"/>
    </source>
</evidence>
<dbReference type="Pfam" id="PF01593">
    <property type="entry name" value="Amino_oxidase"/>
    <property type="match status" value="1"/>
</dbReference>